<protein>
    <submittedName>
        <fullName evidence="1">Ribosome hibernation-promoting factor, HPF/YfiA family</fullName>
    </submittedName>
</protein>
<dbReference type="EMBL" id="JBHTLI010000001">
    <property type="protein sequence ID" value="MFD1095924.1"/>
    <property type="molecule type" value="Genomic_DNA"/>
</dbReference>
<accession>A0ABW3NSI5</accession>
<gene>
    <name evidence="1" type="primary">hpf</name>
    <name evidence="1" type="ORF">ACFQ3Q_09200</name>
</gene>
<organism evidence="1 2">
    <name type="scientific">Salegentibacter chungangensis</name>
    <dbReference type="NCBI Taxonomy" id="1335724"/>
    <lineage>
        <taxon>Bacteria</taxon>
        <taxon>Pseudomonadati</taxon>
        <taxon>Bacteroidota</taxon>
        <taxon>Flavobacteriia</taxon>
        <taxon>Flavobacteriales</taxon>
        <taxon>Flavobacteriaceae</taxon>
        <taxon>Salegentibacter</taxon>
    </lineage>
</organism>
<dbReference type="Pfam" id="PF02482">
    <property type="entry name" value="Ribosomal_S30AE"/>
    <property type="match status" value="1"/>
</dbReference>
<evidence type="ECO:0000313" key="2">
    <source>
        <dbReference type="Proteomes" id="UP001597131"/>
    </source>
</evidence>
<dbReference type="Gene3D" id="3.30.160.100">
    <property type="entry name" value="Ribosome hibernation promotion factor-like"/>
    <property type="match status" value="1"/>
</dbReference>
<evidence type="ECO:0000313" key="1">
    <source>
        <dbReference type="EMBL" id="MFD1095924.1"/>
    </source>
</evidence>
<name>A0ABW3NSI5_9FLAO</name>
<comment type="caution">
    <text evidence="1">The sequence shown here is derived from an EMBL/GenBank/DDBJ whole genome shotgun (WGS) entry which is preliminary data.</text>
</comment>
<sequence>MDVIFEFVKLEKSEALEAFTRKKLEKLENKYDFVIKADVHFKKEDARDTNAFMCNIRLSVPGPEVFAESSEDSFEAAVARSVKDLEKQLEKRKAKMSTH</sequence>
<proteinExistence type="predicted"/>
<dbReference type="Proteomes" id="UP001597131">
    <property type="component" value="Unassembled WGS sequence"/>
</dbReference>
<dbReference type="InterPro" id="IPR036567">
    <property type="entry name" value="RHF-like"/>
</dbReference>
<dbReference type="NCBIfam" id="TIGR00741">
    <property type="entry name" value="yfiA"/>
    <property type="match status" value="1"/>
</dbReference>
<dbReference type="SUPFAM" id="SSF69754">
    <property type="entry name" value="Ribosome binding protein Y (YfiA homologue)"/>
    <property type="match status" value="1"/>
</dbReference>
<dbReference type="InterPro" id="IPR003489">
    <property type="entry name" value="RHF/RaiA"/>
</dbReference>
<keyword evidence="2" id="KW-1185">Reference proteome</keyword>
<dbReference type="RefSeq" id="WP_380745048.1">
    <property type="nucleotide sequence ID" value="NZ_JBHTLI010000001.1"/>
</dbReference>
<reference evidence="2" key="1">
    <citation type="journal article" date="2019" name="Int. J. Syst. Evol. Microbiol.">
        <title>The Global Catalogue of Microorganisms (GCM) 10K type strain sequencing project: providing services to taxonomists for standard genome sequencing and annotation.</title>
        <authorList>
            <consortium name="The Broad Institute Genomics Platform"/>
            <consortium name="The Broad Institute Genome Sequencing Center for Infectious Disease"/>
            <person name="Wu L."/>
            <person name="Ma J."/>
        </authorList>
    </citation>
    <scope>NUCLEOTIDE SEQUENCE [LARGE SCALE GENOMIC DNA]</scope>
    <source>
        <strain evidence="2">CCUG 64793</strain>
    </source>
</reference>